<dbReference type="SUPFAM" id="SSF54373">
    <property type="entry name" value="FAD-linked reductases, C-terminal domain"/>
    <property type="match status" value="1"/>
</dbReference>
<dbReference type="Pfam" id="PF00732">
    <property type="entry name" value="GMC_oxred_N"/>
    <property type="match status" value="1"/>
</dbReference>
<organism evidence="7 8">
    <name type="scientific">[Mycobacterium] burgundiense</name>
    <dbReference type="NCBI Taxonomy" id="3064286"/>
    <lineage>
        <taxon>Bacteria</taxon>
        <taxon>Bacillati</taxon>
        <taxon>Actinomycetota</taxon>
        <taxon>Actinomycetes</taxon>
        <taxon>Mycobacteriales</taxon>
        <taxon>Mycobacteriaceae</taxon>
        <taxon>Mycolicibacterium</taxon>
    </lineage>
</organism>
<sequence length="483" mass="50229">MESAATPTHSDVLVVGAGSAGSVVAERLSADPSCSVTVLEVGPGPSDPGVAALTGNGAVLPVGAGSPLVARFRSTLTDAPARTAHLVRGATVGGSGAVNGGYFCRALPGDFAAWDLPGWRWDDVLPHYLAIETDLDFAGPRHGERGPIRVRRTSEIVGSTALFLQATADYGFPWLPDLNDGAVPNLPTGIGPVPLNIVDGVRVGPGAAFLTPALTRPNLAVSVGRRAWRLRFAGGRAVGVDVTGPGGPAVLTADRIVLCAGAIGSAQLLMLSGIGDAPALRRLGIPVVQSHSVGTHCSDHPEWVLPTTWTVEPRRPVLEVVLSLADDLEIRPYTGGFVSMVGDGTSGAPDWPHLGVALMKPRSRGRVTLSSSDPAVPPRIEHRYDSEPADVQRLREGSELAREITGAATGVGEPAWSTSQHLCGSVPMGRDDDPAAVLDERCRVRGVEGLWVIDGSIMPSVPSRGPHATTVMLAHRAAQFVLQ</sequence>
<proteinExistence type="inferred from homology"/>
<keyword evidence="3" id="KW-0285">Flavoprotein</keyword>
<dbReference type="Gene3D" id="3.30.410.40">
    <property type="match status" value="1"/>
</dbReference>
<keyword evidence="4" id="KW-0274">FAD</keyword>
<keyword evidence="7" id="KW-0560">Oxidoreductase</keyword>
<keyword evidence="8" id="KW-1185">Reference proteome</keyword>
<dbReference type="PANTHER" id="PTHR11552:SF147">
    <property type="entry name" value="CHOLINE DEHYDROGENASE, MITOCHONDRIAL"/>
    <property type="match status" value="1"/>
</dbReference>
<evidence type="ECO:0000256" key="3">
    <source>
        <dbReference type="ARBA" id="ARBA00022630"/>
    </source>
</evidence>
<dbReference type="InterPro" id="IPR012132">
    <property type="entry name" value="GMC_OxRdtase"/>
</dbReference>
<dbReference type="InterPro" id="IPR007867">
    <property type="entry name" value="GMC_OxRtase_C"/>
</dbReference>
<evidence type="ECO:0000313" key="8">
    <source>
        <dbReference type="Proteomes" id="UP001190465"/>
    </source>
</evidence>
<evidence type="ECO:0000313" key="7">
    <source>
        <dbReference type="EMBL" id="CAJ1508383.1"/>
    </source>
</evidence>
<gene>
    <name evidence="7" type="primary">mftG</name>
    <name evidence="7" type="ORF">MU0053_003828</name>
</gene>
<dbReference type="SUPFAM" id="SSF51905">
    <property type="entry name" value="FAD/NAD(P)-binding domain"/>
    <property type="match status" value="1"/>
</dbReference>
<dbReference type="PIRSF" id="PIRSF000137">
    <property type="entry name" value="Alcohol_oxidase"/>
    <property type="match status" value="1"/>
</dbReference>
<dbReference type="InterPro" id="IPR000172">
    <property type="entry name" value="GMC_OxRdtase_N"/>
</dbReference>
<name>A0ABM9M1A2_9MYCO</name>
<dbReference type="PANTHER" id="PTHR11552">
    <property type="entry name" value="GLUCOSE-METHANOL-CHOLINE GMC OXIDOREDUCTASE"/>
    <property type="match status" value="1"/>
</dbReference>
<evidence type="ECO:0000256" key="4">
    <source>
        <dbReference type="ARBA" id="ARBA00022827"/>
    </source>
</evidence>
<dbReference type="Pfam" id="PF05199">
    <property type="entry name" value="GMC_oxred_C"/>
    <property type="match status" value="1"/>
</dbReference>
<evidence type="ECO:0000256" key="2">
    <source>
        <dbReference type="ARBA" id="ARBA00010790"/>
    </source>
</evidence>
<feature type="domain" description="Glucose-methanol-choline oxidoreductase N-terminal" evidence="5">
    <location>
        <begin position="11"/>
        <end position="301"/>
    </location>
</feature>
<dbReference type="GO" id="GO:0016491">
    <property type="term" value="F:oxidoreductase activity"/>
    <property type="evidence" value="ECO:0007669"/>
    <property type="project" value="UniProtKB-KW"/>
</dbReference>
<protein>
    <submittedName>
        <fullName evidence="7">Mycofactocin system GMC family oxidoreductase MftG</fullName>
        <ecNumber evidence="7">1.-.-.-</ecNumber>
    </submittedName>
</protein>
<dbReference type="NCBIfam" id="TIGR03970">
    <property type="entry name" value="Rv0697"/>
    <property type="match status" value="1"/>
</dbReference>
<evidence type="ECO:0000256" key="1">
    <source>
        <dbReference type="ARBA" id="ARBA00001974"/>
    </source>
</evidence>
<dbReference type="Proteomes" id="UP001190465">
    <property type="component" value="Chromosome"/>
</dbReference>
<dbReference type="EC" id="1.-.-.-" evidence="7"/>
<accession>A0ABM9M1A2</accession>
<comment type="similarity">
    <text evidence="2">Belongs to the GMC oxidoreductase family.</text>
</comment>
<dbReference type="InterPro" id="IPR023978">
    <property type="entry name" value="GMC_oxidoreductase_bact"/>
</dbReference>
<evidence type="ECO:0000259" key="6">
    <source>
        <dbReference type="Pfam" id="PF05199"/>
    </source>
</evidence>
<reference evidence="7 8" key="1">
    <citation type="submission" date="2023-08" db="EMBL/GenBank/DDBJ databases">
        <authorList>
            <person name="Folkvardsen B D."/>
            <person name="Norman A."/>
        </authorList>
    </citation>
    <scope>NUCLEOTIDE SEQUENCE [LARGE SCALE GENOMIC DNA]</scope>
    <source>
        <strain evidence="7 8">Mu0053</strain>
    </source>
</reference>
<dbReference type="Gene3D" id="3.50.50.60">
    <property type="entry name" value="FAD/NAD(P)-binding domain"/>
    <property type="match status" value="1"/>
</dbReference>
<evidence type="ECO:0000259" key="5">
    <source>
        <dbReference type="Pfam" id="PF00732"/>
    </source>
</evidence>
<dbReference type="InterPro" id="IPR036188">
    <property type="entry name" value="FAD/NAD-bd_sf"/>
</dbReference>
<comment type="cofactor">
    <cofactor evidence="1">
        <name>FAD</name>
        <dbReference type="ChEBI" id="CHEBI:57692"/>
    </cofactor>
</comment>
<dbReference type="EMBL" id="OY726397">
    <property type="protein sequence ID" value="CAJ1508383.1"/>
    <property type="molecule type" value="Genomic_DNA"/>
</dbReference>
<feature type="domain" description="Glucose-methanol-choline oxidoreductase C-terminal" evidence="6">
    <location>
        <begin position="361"/>
        <end position="474"/>
    </location>
</feature>